<proteinExistence type="predicted"/>
<sequence length="228" mass="24082">MDATYPAGDNTSCIETSEQQWSAPRNASSAAELIAHRYVFLFNGTSGPSNAHNNDTVQGGEVNPVPVPPNEVVLPIQQPQQQITLNFADDSSSDDDADPPAGLQDILNTHMMGLLPDTVAETEVTASPQEERNNPPTPPIKLVEEHPYFPDNETKNAKSEVSREQNHAAATGGGQPLPEMSQTSQAVASLFAISASFHGIVDDADTVIAGTPPSPSFLGLPMTQAAVS</sequence>
<comment type="caution">
    <text evidence="2">The sequence shown here is derived from an EMBL/GenBank/DDBJ whole genome shotgun (WGS) entry which is preliminary data.</text>
</comment>
<feature type="region of interest" description="Disordered" evidence="1">
    <location>
        <begin position="123"/>
        <end position="181"/>
    </location>
</feature>
<dbReference type="AlphaFoldDB" id="A0A9D4NAK1"/>
<evidence type="ECO:0000313" key="2">
    <source>
        <dbReference type="EMBL" id="KAH3890993.1"/>
    </source>
</evidence>
<evidence type="ECO:0000256" key="1">
    <source>
        <dbReference type="SAM" id="MobiDB-lite"/>
    </source>
</evidence>
<dbReference type="Proteomes" id="UP000828390">
    <property type="component" value="Unassembled WGS sequence"/>
</dbReference>
<evidence type="ECO:0000313" key="3">
    <source>
        <dbReference type="Proteomes" id="UP000828390"/>
    </source>
</evidence>
<organism evidence="2 3">
    <name type="scientific">Dreissena polymorpha</name>
    <name type="common">Zebra mussel</name>
    <name type="synonym">Mytilus polymorpha</name>
    <dbReference type="NCBI Taxonomy" id="45954"/>
    <lineage>
        <taxon>Eukaryota</taxon>
        <taxon>Metazoa</taxon>
        <taxon>Spiralia</taxon>
        <taxon>Lophotrochozoa</taxon>
        <taxon>Mollusca</taxon>
        <taxon>Bivalvia</taxon>
        <taxon>Autobranchia</taxon>
        <taxon>Heteroconchia</taxon>
        <taxon>Euheterodonta</taxon>
        <taxon>Imparidentia</taxon>
        <taxon>Neoheterodontei</taxon>
        <taxon>Myida</taxon>
        <taxon>Dreissenoidea</taxon>
        <taxon>Dreissenidae</taxon>
        <taxon>Dreissena</taxon>
    </lineage>
</organism>
<feature type="region of interest" description="Disordered" evidence="1">
    <location>
        <begin position="1"/>
        <end position="20"/>
    </location>
</feature>
<protein>
    <submittedName>
        <fullName evidence="2">Uncharacterized protein</fullName>
    </submittedName>
</protein>
<keyword evidence="3" id="KW-1185">Reference proteome</keyword>
<feature type="compositionally biased region" description="Polar residues" evidence="1">
    <location>
        <begin position="9"/>
        <end position="20"/>
    </location>
</feature>
<reference evidence="2" key="2">
    <citation type="submission" date="2020-11" db="EMBL/GenBank/DDBJ databases">
        <authorList>
            <person name="McCartney M.A."/>
            <person name="Auch B."/>
            <person name="Kono T."/>
            <person name="Mallez S."/>
            <person name="Becker A."/>
            <person name="Gohl D.M."/>
            <person name="Silverstein K.A.T."/>
            <person name="Koren S."/>
            <person name="Bechman K.B."/>
            <person name="Herman A."/>
            <person name="Abrahante J.E."/>
            <person name="Garbe J."/>
        </authorList>
    </citation>
    <scope>NUCLEOTIDE SEQUENCE</scope>
    <source>
        <strain evidence="2">Duluth1</strain>
        <tissue evidence="2">Whole animal</tissue>
    </source>
</reference>
<reference evidence="2" key="1">
    <citation type="journal article" date="2019" name="bioRxiv">
        <title>The Genome of the Zebra Mussel, Dreissena polymorpha: A Resource for Invasive Species Research.</title>
        <authorList>
            <person name="McCartney M.A."/>
            <person name="Auch B."/>
            <person name="Kono T."/>
            <person name="Mallez S."/>
            <person name="Zhang Y."/>
            <person name="Obille A."/>
            <person name="Becker A."/>
            <person name="Abrahante J.E."/>
            <person name="Garbe J."/>
            <person name="Badalamenti J.P."/>
            <person name="Herman A."/>
            <person name="Mangelson H."/>
            <person name="Liachko I."/>
            <person name="Sullivan S."/>
            <person name="Sone E.D."/>
            <person name="Koren S."/>
            <person name="Silverstein K.A.T."/>
            <person name="Beckman K.B."/>
            <person name="Gohl D.M."/>
        </authorList>
    </citation>
    <scope>NUCLEOTIDE SEQUENCE</scope>
    <source>
        <strain evidence="2">Duluth1</strain>
        <tissue evidence="2">Whole animal</tissue>
    </source>
</reference>
<dbReference type="EMBL" id="JAIWYP010000001">
    <property type="protein sequence ID" value="KAH3890993.1"/>
    <property type="molecule type" value="Genomic_DNA"/>
</dbReference>
<gene>
    <name evidence="2" type="ORF">DPMN_015084</name>
</gene>
<accession>A0A9D4NAK1</accession>
<name>A0A9D4NAK1_DREPO</name>
<feature type="compositionally biased region" description="Basic and acidic residues" evidence="1">
    <location>
        <begin position="142"/>
        <end position="166"/>
    </location>
</feature>